<feature type="compositionally biased region" description="Acidic residues" evidence="1">
    <location>
        <begin position="118"/>
        <end position="129"/>
    </location>
</feature>
<name>A0AA89BWG6_PINIB</name>
<dbReference type="PANTHER" id="PTHR47020:SF1">
    <property type="entry name" value="HILLARIN"/>
    <property type="match status" value="1"/>
</dbReference>
<evidence type="ECO:0000259" key="3">
    <source>
        <dbReference type="Pfam" id="PF23265"/>
    </source>
</evidence>
<comment type="caution">
    <text evidence="4">The sequence shown here is derived from an EMBL/GenBank/DDBJ whole genome shotgun (WGS) entry which is preliminary data.</text>
</comment>
<dbReference type="SUPFAM" id="SSF54001">
    <property type="entry name" value="Cysteine proteinases"/>
    <property type="match status" value="1"/>
</dbReference>
<gene>
    <name evidence="4" type="ORF">FSP39_023516</name>
</gene>
<feature type="domain" description="KY-like immunoglobulin-like" evidence="3">
    <location>
        <begin position="359"/>
        <end position="493"/>
    </location>
</feature>
<dbReference type="EMBL" id="VSWD01000007">
    <property type="protein sequence ID" value="KAK3098833.1"/>
    <property type="molecule type" value="Genomic_DNA"/>
</dbReference>
<keyword evidence="5" id="KW-1185">Reference proteome</keyword>
<dbReference type="InterPro" id="IPR002931">
    <property type="entry name" value="Transglutaminase-like"/>
</dbReference>
<organism evidence="4 5">
    <name type="scientific">Pinctada imbricata</name>
    <name type="common">Atlantic pearl-oyster</name>
    <name type="synonym">Pinctada martensii</name>
    <dbReference type="NCBI Taxonomy" id="66713"/>
    <lineage>
        <taxon>Eukaryota</taxon>
        <taxon>Metazoa</taxon>
        <taxon>Spiralia</taxon>
        <taxon>Lophotrochozoa</taxon>
        <taxon>Mollusca</taxon>
        <taxon>Bivalvia</taxon>
        <taxon>Autobranchia</taxon>
        <taxon>Pteriomorphia</taxon>
        <taxon>Pterioida</taxon>
        <taxon>Pterioidea</taxon>
        <taxon>Pteriidae</taxon>
        <taxon>Pinctada</taxon>
    </lineage>
</organism>
<dbReference type="AlphaFoldDB" id="A0AA89BWG6"/>
<dbReference type="InterPro" id="IPR056564">
    <property type="entry name" value="Ig-like_KY"/>
</dbReference>
<feature type="domain" description="Transglutaminase-like" evidence="2">
    <location>
        <begin position="174"/>
        <end position="284"/>
    </location>
</feature>
<dbReference type="Pfam" id="PF23265">
    <property type="entry name" value="Ig-like_KY"/>
    <property type="match status" value="2"/>
</dbReference>
<proteinExistence type="predicted"/>
<dbReference type="Gene3D" id="3.10.620.30">
    <property type="match status" value="1"/>
</dbReference>
<evidence type="ECO:0000313" key="5">
    <source>
        <dbReference type="Proteomes" id="UP001186944"/>
    </source>
</evidence>
<dbReference type="Pfam" id="PF01841">
    <property type="entry name" value="Transglut_core"/>
    <property type="match status" value="1"/>
</dbReference>
<dbReference type="InterPro" id="IPR053041">
    <property type="entry name" value="Transglut-like_Superfamily_Mod"/>
</dbReference>
<evidence type="ECO:0000259" key="2">
    <source>
        <dbReference type="Pfam" id="PF01841"/>
    </source>
</evidence>
<sequence length="837" mass="95526">MSLQSTIYRVPGYELVGVGIYASYKFMLRVLVPWYEFMHGTNLCMVRIYGTSIGTMTRVGNGTSLCMVRVGRIYGTSLSWYEMVLVRVGSKLWYEVAESNCQEIIKPINLDDAGNGAPDDDNEDKDDVEVGYPPPTPPTTKKSQIYDQETFHQVEQHVRKATPDIAEDFSQLLEYLCHGLETDLAKVRAIFYWIIHQKIPLLLKQRDIPPPDTPIGYLYHMRQRKGTYSQLFSSMCRQSNVPCAVIHGLAKGIRYNVGDKMCSKLHKHSWNAVYVDGNWRLVNPHWAAMSADGYKSGHWTIVDCPENHVDNDGDGASRSYIIRPMVNDFYFLTDPDKFITKCFPNNPKWQLLAKPLTKQQFEALPFLQPAFYDLGLQLLNIEKCIIYPIEGKVEIQIQIPDKSHQRLQFIYNLFQLRDMNDEGEIDYPKLERFVLQYKKGTMIVFEIRFPPICIGSYKLEILCHDPEKSLPSEWVCDFLIVCGQGMEDCVPLPVAPRAGWGPGLPLHRHGITALTHQDGVICIDKDIFTNFSFKTKKTQDLFAELVHISRSKTELNEFVECSKNENGETVVKVKAPSEGEFALLIHCREEGNLRYNNVCNYLLHRNTVVENPSKAKIRQQLAEAIEDGDEEALSSAMQDFVENGLVDSGDLAKAKKKFLVARVNKELQDAIDTRNLDKLERTMHGISDTSLRRNLGNIVENAEILRTYLRRLKRVRQSVLEMNQKTISELRSYVQPPSAVHGVMISTYLLLGEKEVNLKKWRRVQILIGKKGKEGLKNRVATFQPITVKRSALEKSKEIIHNYDLETVQIASAGAATFYQWATSMIHEVEAIRGTAK</sequence>
<dbReference type="InterPro" id="IPR038765">
    <property type="entry name" value="Papain-like_cys_pep_sf"/>
</dbReference>
<dbReference type="PANTHER" id="PTHR47020">
    <property type="entry name" value="HILLARIN"/>
    <property type="match status" value="1"/>
</dbReference>
<dbReference type="Proteomes" id="UP001186944">
    <property type="component" value="Unassembled WGS sequence"/>
</dbReference>
<accession>A0AA89BWG6</accession>
<evidence type="ECO:0000313" key="4">
    <source>
        <dbReference type="EMBL" id="KAK3098833.1"/>
    </source>
</evidence>
<protein>
    <recommendedName>
        <fullName evidence="6">Kyphoscoliosis peptidase</fullName>
    </recommendedName>
</protein>
<evidence type="ECO:0008006" key="6">
    <source>
        <dbReference type="Google" id="ProtNLM"/>
    </source>
</evidence>
<dbReference type="Gene3D" id="1.20.920.20">
    <property type="match status" value="1"/>
</dbReference>
<feature type="region of interest" description="Disordered" evidence="1">
    <location>
        <begin position="111"/>
        <end position="142"/>
    </location>
</feature>
<evidence type="ECO:0000256" key="1">
    <source>
        <dbReference type="SAM" id="MobiDB-lite"/>
    </source>
</evidence>
<reference evidence="4" key="1">
    <citation type="submission" date="2019-08" db="EMBL/GenBank/DDBJ databases">
        <title>The improved chromosome-level genome for the pearl oyster Pinctada fucata martensii using PacBio sequencing and Hi-C.</title>
        <authorList>
            <person name="Zheng Z."/>
        </authorList>
    </citation>
    <scope>NUCLEOTIDE SEQUENCE</scope>
    <source>
        <strain evidence="4">ZZ-2019</strain>
        <tissue evidence="4">Adductor muscle</tissue>
    </source>
</reference>
<feature type="domain" description="KY-like immunoglobulin-like" evidence="3">
    <location>
        <begin position="508"/>
        <end position="613"/>
    </location>
</feature>